<dbReference type="InterPro" id="IPR000835">
    <property type="entry name" value="HTH_MarR-typ"/>
</dbReference>
<dbReference type="SUPFAM" id="SSF46785">
    <property type="entry name" value="Winged helix' DNA-binding domain"/>
    <property type="match status" value="1"/>
</dbReference>
<dbReference type="KEGG" id="pht:BLM14_07450"/>
<evidence type="ECO:0000259" key="2">
    <source>
        <dbReference type="PROSITE" id="PS50995"/>
    </source>
</evidence>
<keyword evidence="4" id="KW-1185">Reference proteome</keyword>
<feature type="region of interest" description="Disordered" evidence="1">
    <location>
        <begin position="162"/>
        <end position="181"/>
    </location>
</feature>
<proteinExistence type="predicted"/>
<evidence type="ECO:0000313" key="3">
    <source>
        <dbReference type="EMBL" id="PIO45746.1"/>
    </source>
</evidence>
<sequence length="181" mass="20011">MAKHRKSVAEGETLHDLVERVGLEIRRMGAQSVMMSHVIAARFGLHTTDLECLDLINMGKQTTAGELAKATGLTSGAMTALLDRLEKAGYINRIHDSADRRRIHISVREDAIEPIKAVYEPIGSQMAELWSNFTIDELKVIARFLESSTDLGIACTEEIRSATTPGSPTRRRPRASRLEGQ</sequence>
<dbReference type="GO" id="GO:0003700">
    <property type="term" value="F:DNA-binding transcription factor activity"/>
    <property type="evidence" value="ECO:0007669"/>
    <property type="project" value="InterPro"/>
</dbReference>
<protein>
    <recommendedName>
        <fullName evidence="2">HTH marR-type domain-containing protein</fullName>
    </recommendedName>
</protein>
<dbReference type="RefSeq" id="WP_099998811.1">
    <property type="nucleotide sequence ID" value="NZ_CP017940.1"/>
</dbReference>
<dbReference type="Gene3D" id="1.10.10.10">
    <property type="entry name" value="Winged helix-like DNA-binding domain superfamily/Winged helix DNA-binding domain"/>
    <property type="match status" value="1"/>
</dbReference>
<dbReference type="Pfam" id="PF01047">
    <property type="entry name" value="MarR"/>
    <property type="match status" value="1"/>
</dbReference>
<dbReference type="GO" id="GO:0006950">
    <property type="term" value="P:response to stress"/>
    <property type="evidence" value="ECO:0007669"/>
    <property type="project" value="TreeGrafter"/>
</dbReference>
<reference evidence="3 4" key="1">
    <citation type="journal article" date="2017" name="Int J Environ Stud">
        <title>Does the Miocene-Pliocene relict legume Oxytropis triphylla form nitrogen-fixing nodules with a combination of bacterial strains?</title>
        <authorList>
            <person name="Safronova V."/>
            <person name="Belimov A."/>
            <person name="Sazanova A."/>
            <person name="Kuznetsova I."/>
            <person name="Popova J."/>
            <person name="Andronov E."/>
            <person name="Verkhozina A."/>
            <person name="Tikhonovich I."/>
        </authorList>
    </citation>
    <scope>NUCLEOTIDE SEQUENCE [LARGE SCALE GENOMIC DNA]</scope>
    <source>
        <strain evidence="3 4">Tri-38</strain>
    </source>
</reference>
<dbReference type="OrthoDB" id="32523at2"/>
<dbReference type="EMBL" id="MZMT01000017">
    <property type="protein sequence ID" value="PIO45746.1"/>
    <property type="molecule type" value="Genomic_DNA"/>
</dbReference>
<dbReference type="PANTHER" id="PTHR33164">
    <property type="entry name" value="TRANSCRIPTIONAL REGULATOR, MARR FAMILY"/>
    <property type="match status" value="1"/>
</dbReference>
<comment type="caution">
    <text evidence="3">The sequence shown here is derived from an EMBL/GenBank/DDBJ whole genome shotgun (WGS) entry which is preliminary data.</text>
</comment>
<dbReference type="PRINTS" id="PR00598">
    <property type="entry name" value="HTHMARR"/>
</dbReference>
<dbReference type="SMART" id="SM00347">
    <property type="entry name" value="HTH_MARR"/>
    <property type="match status" value="1"/>
</dbReference>
<dbReference type="AlphaFoldDB" id="A0A2N9W1X8"/>
<dbReference type="InterPro" id="IPR036390">
    <property type="entry name" value="WH_DNA-bd_sf"/>
</dbReference>
<dbReference type="InterPro" id="IPR039422">
    <property type="entry name" value="MarR/SlyA-like"/>
</dbReference>
<feature type="domain" description="HTH marR-type" evidence="2">
    <location>
        <begin position="11"/>
        <end position="150"/>
    </location>
</feature>
<evidence type="ECO:0000256" key="1">
    <source>
        <dbReference type="SAM" id="MobiDB-lite"/>
    </source>
</evidence>
<dbReference type="InterPro" id="IPR036388">
    <property type="entry name" value="WH-like_DNA-bd_sf"/>
</dbReference>
<dbReference type="Proteomes" id="UP000232163">
    <property type="component" value="Unassembled WGS sequence"/>
</dbReference>
<organism evidence="3 4">
    <name type="scientific">Phyllobacterium zundukense</name>
    <dbReference type="NCBI Taxonomy" id="1867719"/>
    <lineage>
        <taxon>Bacteria</taxon>
        <taxon>Pseudomonadati</taxon>
        <taxon>Pseudomonadota</taxon>
        <taxon>Alphaproteobacteria</taxon>
        <taxon>Hyphomicrobiales</taxon>
        <taxon>Phyllobacteriaceae</taxon>
        <taxon>Phyllobacterium</taxon>
    </lineage>
</organism>
<name>A0A2N9W1X8_9HYPH</name>
<accession>A0A2N9W1X8</accession>
<dbReference type="PROSITE" id="PS50995">
    <property type="entry name" value="HTH_MARR_2"/>
    <property type="match status" value="1"/>
</dbReference>
<evidence type="ECO:0000313" key="4">
    <source>
        <dbReference type="Proteomes" id="UP000232163"/>
    </source>
</evidence>
<gene>
    <name evidence="3" type="ORF">B5P45_07085</name>
</gene>
<dbReference type="PANTHER" id="PTHR33164:SF106">
    <property type="entry name" value="TRANSCRIPTIONAL REGULATORY PROTEIN"/>
    <property type="match status" value="1"/>
</dbReference>